<sequence>MGFLQQKKELMIDLKAIYKSPSAEIARKALMIFPPNGTVNIR</sequence>
<protein>
    <submittedName>
        <fullName evidence="1">Uncharacterized protein</fullName>
    </submittedName>
</protein>
<dbReference type="AlphaFoldDB" id="A0AA87SXC8"/>
<proteinExistence type="predicted"/>
<name>A0AA87SXC8_9LEPT</name>
<evidence type="ECO:0000313" key="2">
    <source>
        <dbReference type="Proteomes" id="UP000001343"/>
    </source>
</evidence>
<dbReference type="Proteomes" id="UP000001343">
    <property type="component" value="Unassembled WGS sequence"/>
</dbReference>
<comment type="caution">
    <text evidence="1">The sequence shown here is derived from an EMBL/GenBank/DDBJ whole genome shotgun (WGS) entry which is preliminary data.</text>
</comment>
<organism evidence="1 2">
    <name type="scientific">Leptospira mayottensis 200901122</name>
    <dbReference type="NCBI Taxonomy" id="1193010"/>
    <lineage>
        <taxon>Bacteria</taxon>
        <taxon>Pseudomonadati</taxon>
        <taxon>Spirochaetota</taxon>
        <taxon>Spirochaetia</taxon>
        <taxon>Leptospirales</taxon>
        <taxon>Leptospiraceae</taxon>
        <taxon>Leptospira</taxon>
    </lineage>
</organism>
<accession>A0AA87SXC8</accession>
<reference evidence="1 2" key="1">
    <citation type="journal article" date="2014" name="Int. J. Syst. Evol. Microbiol.">
        <title>Leptospira mayottensis sp. nov., a pathogenic species of the genus Leptospira isolated from humans.</title>
        <authorList>
            <person name="Bourhy P."/>
            <person name="Collet L."/>
            <person name="Brisse S."/>
            <person name="Picardeau M."/>
        </authorList>
    </citation>
    <scope>NUCLEOTIDE SEQUENCE [LARGE SCALE GENOMIC DNA]</scope>
    <source>
        <strain evidence="1 2">200901122</strain>
    </source>
</reference>
<evidence type="ECO:0000313" key="1">
    <source>
        <dbReference type="EMBL" id="EKS01024.1"/>
    </source>
</evidence>
<dbReference type="EMBL" id="AKWM02000025">
    <property type="protein sequence ID" value="EKS01024.1"/>
    <property type="molecule type" value="Genomic_DNA"/>
</dbReference>
<gene>
    <name evidence="1" type="ORF">LEP1GSC125_2072</name>
</gene>